<sequence length="263" mass="29563">MSLSPDREDFVDPDQPPSRPSSVLSGSGDSFVNYSDGEEEDVESPAPLNPRQVASTLRRDNSRCILCRKQDGLQVYRLVGQDNDDANPSLLWLQGFKFIPAHYDRDNIANLMTLCDAHVATYRARVWRLLPCAEFRKGMLARTPLRGDALQQRNRSASPQLTLPNAQSTLFDVLVFLPELMPPLSPTEPASSRKSRKKGKRAPPPGLSPRVLPSLLSLQIDPYIAYASALEMIGKAYWPPPDEVLRLLEVKCLEIRRRWNNSL</sequence>
<gene>
    <name evidence="2" type="ORF">A0H81_05328</name>
</gene>
<dbReference type="EMBL" id="LUGG01000005">
    <property type="protein sequence ID" value="OBZ74917.1"/>
    <property type="molecule type" value="Genomic_DNA"/>
</dbReference>
<feature type="region of interest" description="Disordered" evidence="1">
    <location>
        <begin position="1"/>
        <end position="50"/>
    </location>
</feature>
<dbReference type="OMA" id="AFAREDC"/>
<feature type="region of interest" description="Disordered" evidence="1">
    <location>
        <begin position="185"/>
        <end position="208"/>
    </location>
</feature>
<dbReference type="Proteomes" id="UP000092993">
    <property type="component" value="Unassembled WGS sequence"/>
</dbReference>
<organism evidence="2 3">
    <name type="scientific">Grifola frondosa</name>
    <name type="common">Maitake</name>
    <name type="synonym">Polyporus frondosus</name>
    <dbReference type="NCBI Taxonomy" id="5627"/>
    <lineage>
        <taxon>Eukaryota</taxon>
        <taxon>Fungi</taxon>
        <taxon>Dikarya</taxon>
        <taxon>Basidiomycota</taxon>
        <taxon>Agaricomycotina</taxon>
        <taxon>Agaricomycetes</taxon>
        <taxon>Polyporales</taxon>
        <taxon>Grifolaceae</taxon>
        <taxon>Grifola</taxon>
    </lineage>
</organism>
<reference evidence="2 3" key="1">
    <citation type="submission" date="2016-03" db="EMBL/GenBank/DDBJ databases">
        <title>Whole genome sequencing of Grifola frondosa 9006-11.</title>
        <authorList>
            <person name="Min B."/>
            <person name="Park H."/>
            <person name="Kim J.-G."/>
            <person name="Cho H."/>
            <person name="Oh Y.-L."/>
            <person name="Kong W.-S."/>
            <person name="Choi I.-G."/>
        </authorList>
    </citation>
    <scope>NUCLEOTIDE SEQUENCE [LARGE SCALE GENOMIC DNA]</scope>
    <source>
        <strain evidence="2 3">9006-11</strain>
    </source>
</reference>
<name>A0A1C7ME78_GRIFR</name>
<evidence type="ECO:0000313" key="3">
    <source>
        <dbReference type="Proteomes" id="UP000092993"/>
    </source>
</evidence>
<keyword evidence="3" id="KW-1185">Reference proteome</keyword>
<protein>
    <submittedName>
        <fullName evidence="2">Uncharacterized protein</fullName>
    </submittedName>
</protein>
<feature type="compositionally biased region" description="Basic and acidic residues" evidence="1">
    <location>
        <begin position="1"/>
        <end position="10"/>
    </location>
</feature>
<evidence type="ECO:0000313" key="2">
    <source>
        <dbReference type="EMBL" id="OBZ74917.1"/>
    </source>
</evidence>
<dbReference type="AlphaFoldDB" id="A0A1C7ME78"/>
<comment type="caution">
    <text evidence="2">The sequence shown here is derived from an EMBL/GenBank/DDBJ whole genome shotgun (WGS) entry which is preliminary data.</text>
</comment>
<evidence type="ECO:0000256" key="1">
    <source>
        <dbReference type="SAM" id="MobiDB-lite"/>
    </source>
</evidence>
<dbReference type="OrthoDB" id="2754381at2759"/>
<proteinExistence type="predicted"/>
<accession>A0A1C7ME78</accession>
<feature type="compositionally biased region" description="Polar residues" evidence="1">
    <location>
        <begin position="20"/>
        <end position="33"/>
    </location>
</feature>